<dbReference type="RefSeq" id="WP_301589136.1">
    <property type="nucleotide sequence ID" value="NZ_JAPFQI010000002.1"/>
</dbReference>
<dbReference type="HAMAP" id="MF_00649">
    <property type="entry name" value="DNA_gyrase_inhibitor_YacG"/>
    <property type="match status" value="1"/>
</dbReference>
<feature type="binding site" evidence="3">
    <location>
        <position position="27"/>
    </location>
    <ligand>
        <name>Zn(2+)</name>
        <dbReference type="ChEBI" id="CHEBI:29105"/>
    </ligand>
</feature>
<dbReference type="PANTHER" id="PTHR36150:SF1">
    <property type="entry name" value="DNA GYRASE INHIBITOR YACG"/>
    <property type="match status" value="1"/>
</dbReference>
<comment type="function">
    <text evidence="3">Inhibits all the catalytic activities of DNA gyrase by preventing its interaction with DNA. Acts by binding directly to the C-terminal domain of GyrB, which probably disrupts DNA binding by the gyrase.</text>
</comment>
<dbReference type="InterPro" id="IPR013088">
    <property type="entry name" value="Znf_NHR/GATA"/>
</dbReference>
<keyword evidence="2 3" id="KW-0862">Zinc</keyword>
<evidence type="ECO:0000313" key="5">
    <source>
        <dbReference type="EMBL" id="MCW8085277.1"/>
    </source>
</evidence>
<proteinExistence type="inferred from homology"/>
<sequence>MPDPRCPVCGQPSARRSPGERSAFPFCSDRCRQVDLARWFGERYAVPAEEEDAPGDDDATVTGQG</sequence>
<dbReference type="Gene3D" id="3.30.50.10">
    <property type="entry name" value="Erythroid Transcription Factor GATA-1, subunit A"/>
    <property type="match status" value="1"/>
</dbReference>
<gene>
    <name evidence="3 5" type="primary">yacG</name>
    <name evidence="5" type="ORF">OF850_06545</name>
</gene>
<dbReference type="EMBL" id="JAPFQI010000002">
    <property type="protein sequence ID" value="MCW8085277.1"/>
    <property type="molecule type" value="Genomic_DNA"/>
</dbReference>
<evidence type="ECO:0000256" key="2">
    <source>
        <dbReference type="ARBA" id="ARBA00022833"/>
    </source>
</evidence>
<comment type="similarity">
    <text evidence="3">Belongs to the DNA gyrase inhibitor YacG family.</text>
</comment>
<feature type="binding site" evidence="3">
    <location>
        <position position="31"/>
    </location>
    <ligand>
        <name>Zn(2+)</name>
        <dbReference type="ChEBI" id="CHEBI:29105"/>
    </ligand>
</feature>
<reference evidence="5 6" key="1">
    <citation type="submission" date="2022-10" db="EMBL/GenBank/DDBJ databases">
        <title>Roseococcus glaciei nov., sp. nov., isolated from glacier.</title>
        <authorList>
            <person name="Liu Q."/>
            <person name="Xin Y.-H."/>
        </authorList>
    </citation>
    <scope>NUCLEOTIDE SEQUENCE [LARGE SCALE GENOMIC DNA]</scope>
    <source>
        <strain evidence="5 6">MDT2-1-1</strain>
    </source>
</reference>
<comment type="cofactor">
    <cofactor evidence="3">
        <name>Zn(2+)</name>
        <dbReference type="ChEBI" id="CHEBI:29105"/>
    </cofactor>
    <text evidence="3">Binds 1 zinc ion.</text>
</comment>
<dbReference type="Pfam" id="PF03884">
    <property type="entry name" value="YacG"/>
    <property type="match status" value="1"/>
</dbReference>
<feature type="binding site" evidence="3">
    <location>
        <position position="9"/>
    </location>
    <ligand>
        <name>Zn(2+)</name>
        <dbReference type="ChEBI" id="CHEBI:29105"/>
    </ligand>
</feature>
<dbReference type="InterPro" id="IPR005584">
    <property type="entry name" value="DNA_gyrase_inhibitor_YacG"/>
</dbReference>
<dbReference type="SUPFAM" id="SSF57716">
    <property type="entry name" value="Glucocorticoid receptor-like (DNA-binding domain)"/>
    <property type="match status" value="1"/>
</dbReference>
<protein>
    <recommendedName>
        <fullName evidence="3">DNA gyrase inhibitor YacG</fullName>
    </recommendedName>
</protein>
<evidence type="ECO:0000256" key="4">
    <source>
        <dbReference type="SAM" id="MobiDB-lite"/>
    </source>
</evidence>
<evidence type="ECO:0000313" key="6">
    <source>
        <dbReference type="Proteomes" id="UP001526430"/>
    </source>
</evidence>
<comment type="subunit">
    <text evidence="3">Interacts with GyrB.</text>
</comment>
<evidence type="ECO:0000256" key="3">
    <source>
        <dbReference type="HAMAP-Rule" id="MF_00649"/>
    </source>
</evidence>
<comment type="caution">
    <text evidence="5">The sequence shown here is derived from an EMBL/GenBank/DDBJ whole genome shotgun (WGS) entry which is preliminary data.</text>
</comment>
<accession>A0ABT3NSZ2</accession>
<keyword evidence="1 3" id="KW-0479">Metal-binding</keyword>
<organism evidence="5 6">
    <name type="scientific">Sabulicella glaciei</name>
    <dbReference type="NCBI Taxonomy" id="2984948"/>
    <lineage>
        <taxon>Bacteria</taxon>
        <taxon>Pseudomonadati</taxon>
        <taxon>Pseudomonadota</taxon>
        <taxon>Alphaproteobacteria</taxon>
        <taxon>Acetobacterales</taxon>
        <taxon>Acetobacteraceae</taxon>
        <taxon>Sabulicella</taxon>
    </lineage>
</organism>
<evidence type="ECO:0000256" key="1">
    <source>
        <dbReference type="ARBA" id="ARBA00022723"/>
    </source>
</evidence>
<dbReference type="Proteomes" id="UP001526430">
    <property type="component" value="Unassembled WGS sequence"/>
</dbReference>
<feature type="binding site" evidence="3">
    <location>
        <position position="6"/>
    </location>
    <ligand>
        <name>Zn(2+)</name>
        <dbReference type="ChEBI" id="CHEBI:29105"/>
    </ligand>
</feature>
<name>A0ABT3NSZ2_9PROT</name>
<feature type="region of interest" description="Disordered" evidence="4">
    <location>
        <begin position="1"/>
        <end position="22"/>
    </location>
</feature>
<dbReference type="PANTHER" id="PTHR36150">
    <property type="entry name" value="DNA GYRASE INHIBITOR YACG"/>
    <property type="match status" value="1"/>
</dbReference>
<keyword evidence="6" id="KW-1185">Reference proteome</keyword>